<dbReference type="OrthoDB" id="9763659at2"/>
<evidence type="ECO:0000256" key="7">
    <source>
        <dbReference type="ARBA" id="ARBA00022840"/>
    </source>
</evidence>
<dbReference type="GO" id="GO:0006302">
    <property type="term" value="P:double-strand break repair"/>
    <property type="evidence" value="ECO:0007669"/>
    <property type="project" value="InterPro"/>
</dbReference>
<keyword evidence="5 13" id="KW-0347">Helicase</keyword>
<keyword evidence="3" id="KW-0227">DNA damage</keyword>
<dbReference type="GO" id="GO:0008854">
    <property type="term" value="F:exodeoxyribonuclease V activity"/>
    <property type="evidence" value="ECO:0007669"/>
    <property type="project" value="InterPro"/>
</dbReference>
<dbReference type="SUPFAM" id="SSF52540">
    <property type="entry name" value="P-loop containing nucleoside triphosphate hydrolases"/>
    <property type="match status" value="2"/>
</dbReference>
<dbReference type="EMBL" id="FNGU01000001">
    <property type="protein sequence ID" value="SDL51217.1"/>
    <property type="molecule type" value="Genomic_DNA"/>
</dbReference>
<keyword evidence="8" id="KW-0238">DNA-binding</keyword>
<evidence type="ECO:0000259" key="12">
    <source>
        <dbReference type="Pfam" id="PF21185"/>
    </source>
</evidence>
<dbReference type="PANTHER" id="PTHR43788:SF6">
    <property type="entry name" value="DNA HELICASE B"/>
    <property type="match status" value="1"/>
</dbReference>
<dbReference type="GO" id="GO:0003677">
    <property type="term" value="F:DNA binding"/>
    <property type="evidence" value="ECO:0007669"/>
    <property type="project" value="UniProtKB-KW"/>
</dbReference>
<feature type="domain" description="RecBCD enzyme subunit RecD N-terminal" evidence="12">
    <location>
        <begin position="13"/>
        <end position="107"/>
    </location>
</feature>
<keyword evidence="4" id="KW-0378">Hydrolase</keyword>
<evidence type="ECO:0000256" key="6">
    <source>
        <dbReference type="ARBA" id="ARBA00022839"/>
    </source>
</evidence>
<dbReference type="HAMAP" id="MF_01487">
    <property type="entry name" value="RecD"/>
    <property type="match status" value="1"/>
</dbReference>
<dbReference type="PANTHER" id="PTHR43788">
    <property type="entry name" value="DNA2/NAM7 HELICASE FAMILY MEMBER"/>
    <property type="match status" value="1"/>
</dbReference>
<dbReference type="CDD" id="cd18809">
    <property type="entry name" value="SF1_C_RecD"/>
    <property type="match status" value="1"/>
</dbReference>
<evidence type="ECO:0000256" key="9">
    <source>
        <dbReference type="ARBA" id="ARBA00023204"/>
    </source>
</evidence>
<keyword evidence="1" id="KW-0540">Nuclease</keyword>
<dbReference type="InterPro" id="IPR027785">
    <property type="entry name" value="UvrD-like_helicase_C"/>
</dbReference>
<keyword evidence="7" id="KW-0067">ATP-binding</keyword>
<dbReference type="GO" id="GO:0005524">
    <property type="term" value="F:ATP binding"/>
    <property type="evidence" value="ECO:0007669"/>
    <property type="project" value="UniProtKB-KW"/>
</dbReference>
<evidence type="ECO:0000313" key="13">
    <source>
        <dbReference type="EMBL" id="SDL51217.1"/>
    </source>
</evidence>
<dbReference type="Pfam" id="PF13538">
    <property type="entry name" value="UvrD_C_2"/>
    <property type="match status" value="1"/>
</dbReference>
<evidence type="ECO:0000256" key="3">
    <source>
        <dbReference type="ARBA" id="ARBA00022763"/>
    </source>
</evidence>
<dbReference type="NCBIfam" id="TIGR01447">
    <property type="entry name" value="recD"/>
    <property type="match status" value="1"/>
</dbReference>
<name>A0A1G9KP14_9BACT</name>
<dbReference type="InterPro" id="IPR006344">
    <property type="entry name" value="RecD"/>
</dbReference>
<keyword evidence="10" id="KW-0413">Isomerase</keyword>
<evidence type="ECO:0000256" key="4">
    <source>
        <dbReference type="ARBA" id="ARBA00022801"/>
    </source>
</evidence>
<dbReference type="Proteomes" id="UP000182146">
    <property type="component" value="Unassembled WGS sequence"/>
</dbReference>
<dbReference type="InterPro" id="IPR041851">
    <property type="entry name" value="RecD_N_sf"/>
</dbReference>
<dbReference type="InterPro" id="IPR050534">
    <property type="entry name" value="Coronavir_polyprotein_1ab"/>
</dbReference>
<evidence type="ECO:0000259" key="11">
    <source>
        <dbReference type="Pfam" id="PF13538"/>
    </source>
</evidence>
<feature type="domain" description="UvrD-like helicase C-terminal" evidence="11">
    <location>
        <begin position="534"/>
        <end position="580"/>
    </location>
</feature>
<sequence>MTRYAEILERLPLSSMSRHFARFMAGLAEQAGPELELAAALVSQAAEQGHVCLDLRAPQTVLSPEHAAELAALPEPEAWSAALRGCSLVGCPGVHVPLILDEQGRLYLYRLWQHEQTLAAEIRRRACLPAIIPDRALLRDGLTRLFGRGDGIRPDWQRVAAVAALLHPLCVISGGPGTGKTSTVVKILALLIEQAADRPLRIALAAPTGKAAARLAEAIRQTRDGLSLSDEVRRRIPDEALTLHRLLGRMRQPGFRHHRGNPLAAEVVIVDEASMVDLPLMAALLDALAPEARLILLGDRDQLASVEAGAVLGDICGPANGEGFSAPFTAAVAELSGDLVPQAVSGQEALLADSIMVLRQSYRFAADSGIGRLARAINQGDCVQSLALLSDPGLADVAWRLPPLAETLDAALEPVLLAAFTPYLQATEVAEALVRFDSFRLLCALRRGPWGVESLNRLVERVLARRGLLTPKTSFYRGRPILITGNDYRLGLFNGDIGLLWPDPESAGALRAFFLQGGNLRKFVPSRLPAHETAFAMTVHKSQGSEFDQVLLLLPDSDSALLTRELLYTAVTRARQAVTLWGGEERIAQAVQRRVVRSSGLRDALWG</sequence>
<dbReference type="Pfam" id="PF21185">
    <property type="entry name" value="RecD_N"/>
    <property type="match status" value="1"/>
</dbReference>
<organism evidence="13 14">
    <name type="scientific">Geoalkalibacter ferrihydriticus</name>
    <dbReference type="NCBI Taxonomy" id="392333"/>
    <lineage>
        <taxon>Bacteria</taxon>
        <taxon>Pseudomonadati</taxon>
        <taxon>Thermodesulfobacteriota</taxon>
        <taxon>Desulfuromonadia</taxon>
        <taxon>Desulfuromonadales</taxon>
        <taxon>Geoalkalibacteraceae</taxon>
        <taxon>Geoalkalibacter</taxon>
    </lineage>
</organism>
<evidence type="ECO:0000256" key="1">
    <source>
        <dbReference type="ARBA" id="ARBA00022722"/>
    </source>
</evidence>
<evidence type="ECO:0000256" key="8">
    <source>
        <dbReference type="ARBA" id="ARBA00023125"/>
    </source>
</evidence>
<keyword evidence="2" id="KW-0547">Nucleotide-binding</keyword>
<evidence type="ECO:0000256" key="10">
    <source>
        <dbReference type="ARBA" id="ARBA00023235"/>
    </source>
</evidence>
<dbReference type="AlphaFoldDB" id="A0A1G9KP14"/>
<dbReference type="GO" id="GO:0006310">
    <property type="term" value="P:DNA recombination"/>
    <property type="evidence" value="ECO:0007669"/>
    <property type="project" value="InterPro"/>
</dbReference>
<dbReference type="STRING" id="392333.SAMN05660860_00818"/>
<evidence type="ECO:0000256" key="2">
    <source>
        <dbReference type="ARBA" id="ARBA00022741"/>
    </source>
</evidence>
<dbReference type="InterPro" id="IPR027417">
    <property type="entry name" value="P-loop_NTPase"/>
</dbReference>
<evidence type="ECO:0000256" key="5">
    <source>
        <dbReference type="ARBA" id="ARBA00022806"/>
    </source>
</evidence>
<evidence type="ECO:0000313" key="14">
    <source>
        <dbReference type="Proteomes" id="UP000182146"/>
    </source>
</evidence>
<keyword evidence="9" id="KW-0234">DNA repair</keyword>
<dbReference type="InterPro" id="IPR049550">
    <property type="entry name" value="RecD_N"/>
</dbReference>
<reference evidence="13 14" key="1">
    <citation type="submission" date="2016-10" db="EMBL/GenBank/DDBJ databases">
        <authorList>
            <person name="de Groot N.N."/>
        </authorList>
    </citation>
    <scope>NUCLEOTIDE SEQUENCE [LARGE SCALE GENOMIC DNA]</scope>
    <source>
        <strain evidence="13 14">DSM 17813</strain>
    </source>
</reference>
<accession>A0A1G9KP14</accession>
<dbReference type="CDD" id="cd17933">
    <property type="entry name" value="DEXSc_RecD-like"/>
    <property type="match status" value="1"/>
</dbReference>
<gene>
    <name evidence="13" type="ORF">SAMN05660860_00818</name>
</gene>
<dbReference type="GO" id="GO:0017116">
    <property type="term" value="F:single-stranded DNA helicase activity"/>
    <property type="evidence" value="ECO:0007669"/>
    <property type="project" value="TreeGrafter"/>
</dbReference>
<proteinExistence type="inferred from homology"/>
<dbReference type="GO" id="GO:0009338">
    <property type="term" value="C:exodeoxyribonuclease V complex"/>
    <property type="evidence" value="ECO:0007669"/>
    <property type="project" value="InterPro"/>
</dbReference>
<keyword evidence="6" id="KW-0269">Exonuclease</keyword>
<dbReference type="RefSeq" id="WP_052446087.1">
    <property type="nucleotide sequence ID" value="NZ_FNGU01000001.1"/>
</dbReference>
<protein>
    <submittedName>
        <fullName evidence="13">DNA helicase/exodeoxyribonuclease V, alpha subunit</fullName>
    </submittedName>
</protein>
<dbReference type="Gene3D" id="1.10.10.1020">
    <property type="entry name" value="RecBCD complex, subunit RecD, N-terminal domain"/>
    <property type="match status" value="1"/>
</dbReference>
<dbReference type="Gene3D" id="3.40.50.300">
    <property type="entry name" value="P-loop containing nucleotide triphosphate hydrolases"/>
    <property type="match status" value="3"/>
</dbReference>
<dbReference type="Pfam" id="PF13245">
    <property type="entry name" value="AAA_19"/>
    <property type="match status" value="1"/>
</dbReference>